<sequence>MTAPQDATVTLTGPNGATTGPIPLDTFTAGLRPPMKETPQDEAVREKTYRVVADELRGFIERFETLAEEKAQIGDQQKEVMAAAKARGYDTKALRRIIALRKRHADDIAEEEAVLQLYREALGM</sequence>
<evidence type="ECO:0000313" key="3">
    <source>
        <dbReference type="EMBL" id="MBL3611385.1"/>
    </source>
</evidence>
<proteinExistence type="predicted"/>
<gene>
    <name evidence="3" type="ORF">JMM60_22000</name>
</gene>
<evidence type="ECO:0000313" key="4">
    <source>
        <dbReference type="Proteomes" id="UP000604473"/>
    </source>
</evidence>
<keyword evidence="4" id="KW-1185">Reference proteome</keyword>
<feature type="compositionally biased region" description="Polar residues" evidence="1">
    <location>
        <begin position="1"/>
        <end position="18"/>
    </location>
</feature>
<name>A0ABS1RZ63_RHOSU</name>
<protein>
    <submittedName>
        <fullName evidence="3">DUF2312 domain-containing protein</fullName>
    </submittedName>
</protein>
<organism evidence="3 4">
    <name type="scientific">Rhodovulum sulfidophilum</name>
    <name type="common">Rhodobacter sulfidophilus</name>
    <dbReference type="NCBI Taxonomy" id="35806"/>
    <lineage>
        <taxon>Bacteria</taxon>
        <taxon>Pseudomonadati</taxon>
        <taxon>Pseudomonadota</taxon>
        <taxon>Alphaproteobacteria</taxon>
        <taxon>Rhodobacterales</taxon>
        <taxon>Paracoccaceae</taxon>
        <taxon>Rhodovulum</taxon>
    </lineage>
</organism>
<feature type="domain" description="GapR-like DNA-binding" evidence="2">
    <location>
        <begin position="53"/>
        <end position="123"/>
    </location>
</feature>
<dbReference type="EMBL" id="JAESJJ010000096">
    <property type="protein sequence ID" value="MBL3611385.1"/>
    <property type="molecule type" value="Genomic_DNA"/>
</dbReference>
<dbReference type="InterPro" id="IPR046367">
    <property type="entry name" value="GapR-like_DNA-bd"/>
</dbReference>
<evidence type="ECO:0000259" key="2">
    <source>
        <dbReference type="Pfam" id="PF10073"/>
    </source>
</evidence>
<comment type="caution">
    <text evidence="3">The sequence shown here is derived from an EMBL/GenBank/DDBJ whole genome shotgun (WGS) entry which is preliminary data.</text>
</comment>
<evidence type="ECO:0000256" key="1">
    <source>
        <dbReference type="SAM" id="MobiDB-lite"/>
    </source>
</evidence>
<reference evidence="3 4" key="1">
    <citation type="submission" date="2021-01" db="EMBL/GenBank/DDBJ databases">
        <title>Draft genomes of Rhodovulum sulfidophilum.</title>
        <authorList>
            <person name="Guzman M.S."/>
        </authorList>
    </citation>
    <scope>NUCLEOTIDE SEQUENCE [LARGE SCALE GENOMIC DNA]</scope>
    <source>
        <strain evidence="3 4">AB35</strain>
    </source>
</reference>
<dbReference type="Proteomes" id="UP000604473">
    <property type="component" value="Unassembled WGS sequence"/>
</dbReference>
<accession>A0ABS1RZ63</accession>
<feature type="compositionally biased region" description="Basic and acidic residues" evidence="1">
    <location>
        <begin position="34"/>
        <end position="43"/>
    </location>
</feature>
<feature type="region of interest" description="Disordered" evidence="1">
    <location>
        <begin position="1"/>
        <end position="43"/>
    </location>
</feature>
<dbReference type="Pfam" id="PF10073">
    <property type="entry name" value="GapR_DNA-bd"/>
    <property type="match status" value="1"/>
</dbReference>